<sequence length="722" mass="77906">MGKIPATPVGCRGVKFVAEKGLVMDSAVRKFYVPDFPRDSKFNKLSHDDKAAFRAILSDPDSQLLWADVSIKRKPSEGAARTGDPASVQKPVSAKELADMTAVANYLTDWLGIYTPEAVEGSAAVVLFPRTTEELQRILQHCSKRQLAVCIQSGNTGLVGGSVPAYDEVVLSLTKMNKILSFDAETGVLIAEAGCLISDIEVFLKSFPVNFPYAKRFSPCVTPPMQAMDTPVAPSAEAPSAEVATKGSVADEEALGDEGGYKRDQRVRFPTYMYPLDLASKGSCCLGGTLATAAGGNRYLRYGGAHSHVLGLEVVTGDGRVIDLLNTCLKNNTGLHLHHLFIGSEGVLGVVTKAVIQCVATPRSTTVSLLKLKGPFDRLRLACLRAKETLSDILSALEFFDEACMALSTKAARVPNPFSRAPLNLHPGSATPYSFADAGKGDGGFYLLMETQGQNEEADRERVEEFVTQLQEEGIIEDAAMPQSETQRADTWRLREEIAVAASASCLKVLKFDVSLEISRMYKPVELLNALMAHGAIDGDFPALIARGEKLLTQQRKGSYGAQRGIQHEGRSGTRAGGGEGSENTASLPCTVIGYGHIGDGNIHINVLVQEGAKAEELRKIQQVADNLVYNFVQQHGGSISAEHGVGILKASAIPKLRSQAFISTLNRLKHVFDPKGILNPYKGWRMNTQGPQKKHTEQRDPHKHGTKEVSRTNAPEGAPLL</sequence>
<evidence type="ECO:0000313" key="9">
    <source>
        <dbReference type="Proteomes" id="UP000095192"/>
    </source>
</evidence>
<keyword evidence="4" id="KW-0274">FAD</keyword>
<dbReference type="SUPFAM" id="SSF55103">
    <property type="entry name" value="FAD-linked oxidases, C-terminal domain"/>
    <property type="match status" value="1"/>
</dbReference>
<dbReference type="PANTHER" id="PTHR43716">
    <property type="entry name" value="D-2-HYDROXYGLUTARATE DEHYDROGENASE, MITOCHONDRIAL"/>
    <property type="match status" value="1"/>
</dbReference>
<dbReference type="InParanoid" id="A0A1D3D4F0"/>
<dbReference type="SUPFAM" id="SSF56176">
    <property type="entry name" value="FAD-binding/transporter-associated domain-like"/>
    <property type="match status" value="2"/>
</dbReference>
<comment type="caution">
    <text evidence="8">The sequence shown here is derived from an EMBL/GenBank/DDBJ whole genome shotgun (WGS) entry which is preliminary data.</text>
</comment>
<keyword evidence="9" id="KW-1185">Reference proteome</keyword>
<accession>A0A1D3D4F0</accession>
<dbReference type="InterPro" id="IPR016169">
    <property type="entry name" value="FAD-bd_PCMH_sub2"/>
</dbReference>
<dbReference type="Pfam" id="PF01565">
    <property type="entry name" value="FAD_binding_4"/>
    <property type="match status" value="2"/>
</dbReference>
<comment type="cofactor">
    <cofactor evidence="1">
        <name>FAD</name>
        <dbReference type="ChEBI" id="CHEBI:57692"/>
    </cofactor>
</comment>
<dbReference type="PANTHER" id="PTHR43716:SF1">
    <property type="entry name" value="D-2-HYDROXYGLUTARATE DEHYDROGENASE, MITOCHONDRIAL"/>
    <property type="match status" value="1"/>
</dbReference>
<comment type="similarity">
    <text evidence="2">Belongs to the FAD-binding oxidoreductase/transferase type 4 family.</text>
</comment>
<dbReference type="EMBL" id="JROU02000779">
    <property type="protein sequence ID" value="OEH78327.1"/>
    <property type="molecule type" value="Genomic_DNA"/>
</dbReference>
<protein>
    <submittedName>
        <fullName evidence="8">Actin interacting protein</fullName>
    </submittedName>
</protein>
<evidence type="ECO:0000313" key="8">
    <source>
        <dbReference type="EMBL" id="OEH78327.1"/>
    </source>
</evidence>
<dbReference type="GO" id="GO:0016491">
    <property type="term" value="F:oxidoreductase activity"/>
    <property type="evidence" value="ECO:0007669"/>
    <property type="project" value="UniProtKB-KW"/>
</dbReference>
<dbReference type="InterPro" id="IPR004113">
    <property type="entry name" value="FAD-bd_oxidored_4_C"/>
</dbReference>
<dbReference type="InterPro" id="IPR051264">
    <property type="entry name" value="FAD-oxidored/transferase_4"/>
</dbReference>
<dbReference type="InterPro" id="IPR016166">
    <property type="entry name" value="FAD-bd_PCMH"/>
</dbReference>
<dbReference type="InterPro" id="IPR016164">
    <property type="entry name" value="FAD-linked_Oxase-like_C"/>
</dbReference>
<proteinExistence type="inferred from homology"/>
<feature type="domain" description="FAD-binding PCMH-type" evidence="7">
    <location>
        <begin position="119"/>
        <end position="361"/>
    </location>
</feature>
<evidence type="ECO:0000256" key="2">
    <source>
        <dbReference type="ARBA" id="ARBA00008000"/>
    </source>
</evidence>
<evidence type="ECO:0000256" key="3">
    <source>
        <dbReference type="ARBA" id="ARBA00022630"/>
    </source>
</evidence>
<evidence type="ECO:0000256" key="6">
    <source>
        <dbReference type="SAM" id="MobiDB-lite"/>
    </source>
</evidence>
<dbReference type="InterPro" id="IPR016171">
    <property type="entry name" value="Vanillyl_alc_oxidase_C-sub2"/>
</dbReference>
<organism evidence="8 9">
    <name type="scientific">Cyclospora cayetanensis</name>
    <dbReference type="NCBI Taxonomy" id="88456"/>
    <lineage>
        <taxon>Eukaryota</taxon>
        <taxon>Sar</taxon>
        <taxon>Alveolata</taxon>
        <taxon>Apicomplexa</taxon>
        <taxon>Conoidasida</taxon>
        <taxon>Coccidia</taxon>
        <taxon>Eucoccidiorida</taxon>
        <taxon>Eimeriorina</taxon>
        <taxon>Eimeriidae</taxon>
        <taxon>Cyclospora</taxon>
    </lineage>
</organism>
<dbReference type="Gene3D" id="3.30.70.2740">
    <property type="match status" value="1"/>
</dbReference>
<evidence type="ECO:0000256" key="5">
    <source>
        <dbReference type="ARBA" id="ARBA00023002"/>
    </source>
</evidence>
<evidence type="ECO:0000259" key="7">
    <source>
        <dbReference type="PROSITE" id="PS51387"/>
    </source>
</evidence>
<keyword evidence="5" id="KW-0560">Oxidoreductase</keyword>
<evidence type="ECO:0000256" key="1">
    <source>
        <dbReference type="ARBA" id="ARBA00001974"/>
    </source>
</evidence>
<dbReference type="InterPro" id="IPR016167">
    <property type="entry name" value="FAD-bd_PCMH_sub1"/>
</dbReference>
<dbReference type="GO" id="GO:0005739">
    <property type="term" value="C:mitochondrion"/>
    <property type="evidence" value="ECO:0007669"/>
    <property type="project" value="TreeGrafter"/>
</dbReference>
<name>A0A1D3D4F0_9EIME</name>
<keyword evidence="3" id="KW-0285">Flavoprotein</keyword>
<reference evidence="8 9" key="1">
    <citation type="journal article" date="2016" name="BMC Genomics">
        <title>Comparative genomics reveals Cyclospora cayetanensis possesses coccidia-like metabolism and invasion components but unique surface antigens.</title>
        <authorList>
            <person name="Liu S."/>
            <person name="Wang L."/>
            <person name="Zheng H."/>
            <person name="Xu Z."/>
            <person name="Roellig D.M."/>
            <person name="Li N."/>
            <person name="Frace M.A."/>
            <person name="Tang K."/>
            <person name="Arrowood M.J."/>
            <person name="Moss D.M."/>
            <person name="Zhang L."/>
            <person name="Feng Y."/>
            <person name="Xiao L."/>
        </authorList>
    </citation>
    <scope>NUCLEOTIDE SEQUENCE [LARGE SCALE GENOMIC DNA]</scope>
    <source>
        <strain evidence="8 9">CHN_HEN01</strain>
    </source>
</reference>
<dbReference type="Pfam" id="PF02913">
    <property type="entry name" value="FAD-oxidase_C"/>
    <property type="match status" value="1"/>
</dbReference>
<dbReference type="AlphaFoldDB" id="A0A1D3D4F0"/>
<dbReference type="VEuPathDB" id="ToxoDB:LOC34620310"/>
<dbReference type="Proteomes" id="UP000095192">
    <property type="component" value="Unassembled WGS sequence"/>
</dbReference>
<feature type="region of interest" description="Disordered" evidence="6">
    <location>
        <begin position="558"/>
        <end position="583"/>
    </location>
</feature>
<dbReference type="Gene3D" id="3.30.465.10">
    <property type="match status" value="1"/>
</dbReference>
<dbReference type="Gene3D" id="1.10.45.10">
    <property type="entry name" value="Vanillyl-alcohol Oxidase, Chain A, domain 4"/>
    <property type="match status" value="1"/>
</dbReference>
<gene>
    <name evidence="8" type="ORF">cyc_03649</name>
</gene>
<dbReference type="PROSITE" id="PS51387">
    <property type="entry name" value="FAD_PCMH"/>
    <property type="match status" value="1"/>
</dbReference>
<dbReference type="Gene3D" id="3.30.70.2190">
    <property type="match status" value="1"/>
</dbReference>
<evidence type="ECO:0000256" key="4">
    <source>
        <dbReference type="ARBA" id="ARBA00022827"/>
    </source>
</evidence>
<dbReference type="VEuPathDB" id="ToxoDB:cyc_03649"/>
<feature type="region of interest" description="Disordered" evidence="6">
    <location>
        <begin position="683"/>
        <end position="722"/>
    </location>
</feature>
<dbReference type="InterPro" id="IPR036318">
    <property type="entry name" value="FAD-bd_PCMH-like_sf"/>
</dbReference>
<dbReference type="GO" id="GO:0071949">
    <property type="term" value="F:FAD binding"/>
    <property type="evidence" value="ECO:0007669"/>
    <property type="project" value="InterPro"/>
</dbReference>
<dbReference type="Gene3D" id="3.30.43.10">
    <property type="entry name" value="Uridine Diphospho-n-acetylenolpyruvylglucosamine Reductase, domain 2"/>
    <property type="match status" value="1"/>
</dbReference>
<dbReference type="InterPro" id="IPR006094">
    <property type="entry name" value="Oxid_FAD_bind_N"/>
</dbReference>